<dbReference type="Proteomes" id="UP000499080">
    <property type="component" value="Unassembled WGS sequence"/>
</dbReference>
<evidence type="ECO:0000313" key="3">
    <source>
        <dbReference type="Proteomes" id="UP000499080"/>
    </source>
</evidence>
<evidence type="ECO:0000313" key="2">
    <source>
        <dbReference type="EMBL" id="GBN78097.1"/>
    </source>
</evidence>
<dbReference type="EMBL" id="BGPR01018039">
    <property type="protein sequence ID" value="GBN78097.1"/>
    <property type="molecule type" value="Genomic_DNA"/>
</dbReference>
<keyword evidence="3" id="KW-1185">Reference proteome</keyword>
<reference evidence="2 3" key="1">
    <citation type="journal article" date="2019" name="Sci. Rep.">
        <title>Orb-weaving spider Araneus ventricosus genome elucidates the spidroin gene catalogue.</title>
        <authorList>
            <person name="Kono N."/>
            <person name="Nakamura H."/>
            <person name="Ohtoshi R."/>
            <person name="Moran D.A.P."/>
            <person name="Shinohara A."/>
            <person name="Yoshida Y."/>
            <person name="Fujiwara M."/>
            <person name="Mori M."/>
            <person name="Tomita M."/>
            <person name="Arakawa K."/>
        </authorList>
    </citation>
    <scope>NUCLEOTIDE SEQUENCE [LARGE SCALE GENOMIC DNA]</scope>
</reference>
<name>A0A4Y2RQM6_ARAVE</name>
<feature type="region of interest" description="Disordered" evidence="1">
    <location>
        <begin position="62"/>
        <end position="81"/>
    </location>
</feature>
<evidence type="ECO:0000256" key="1">
    <source>
        <dbReference type="SAM" id="MobiDB-lite"/>
    </source>
</evidence>
<proteinExistence type="predicted"/>
<comment type="caution">
    <text evidence="2">The sequence shown here is derived from an EMBL/GenBank/DDBJ whole genome shotgun (WGS) entry which is preliminary data.</text>
</comment>
<dbReference type="AlphaFoldDB" id="A0A4Y2RQM6"/>
<protein>
    <submittedName>
        <fullName evidence="2">Uncharacterized protein</fullName>
    </submittedName>
</protein>
<feature type="compositionally biased region" description="Polar residues" evidence="1">
    <location>
        <begin position="62"/>
        <end position="74"/>
    </location>
</feature>
<sequence>MPPGETHRENGDYCYFYSFNDTNRLVCIGPYSYPLNVTPTISDLVARGRTWGFIAVRNPTSRIDPTTRKQSTTVRRNHTEVSVRRLAGL</sequence>
<gene>
    <name evidence="2" type="ORF">AVEN_75965_1</name>
</gene>
<accession>A0A4Y2RQM6</accession>
<organism evidence="2 3">
    <name type="scientific">Araneus ventricosus</name>
    <name type="common">Orbweaver spider</name>
    <name type="synonym">Epeira ventricosa</name>
    <dbReference type="NCBI Taxonomy" id="182803"/>
    <lineage>
        <taxon>Eukaryota</taxon>
        <taxon>Metazoa</taxon>
        <taxon>Ecdysozoa</taxon>
        <taxon>Arthropoda</taxon>
        <taxon>Chelicerata</taxon>
        <taxon>Arachnida</taxon>
        <taxon>Araneae</taxon>
        <taxon>Araneomorphae</taxon>
        <taxon>Entelegynae</taxon>
        <taxon>Araneoidea</taxon>
        <taxon>Araneidae</taxon>
        <taxon>Araneus</taxon>
    </lineage>
</organism>